<proteinExistence type="predicted"/>
<gene>
    <name evidence="2" type="ORF">CALVIDRAFT_524797</name>
</gene>
<accession>A0A167R1Y8</accession>
<reference evidence="2 3" key="1">
    <citation type="journal article" date="2016" name="Mol. Biol. Evol.">
        <title>Comparative Genomics of Early-Diverging Mushroom-Forming Fungi Provides Insights into the Origins of Lignocellulose Decay Capabilities.</title>
        <authorList>
            <person name="Nagy L.G."/>
            <person name="Riley R."/>
            <person name="Tritt A."/>
            <person name="Adam C."/>
            <person name="Daum C."/>
            <person name="Floudas D."/>
            <person name="Sun H."/>
            <person name="Yadav J.S."/>
            <person name="Pangilinan J."/>
            <person name="Larsson K.H."/>
            <person name="Matsuura K."/>
            <person name="Barry K."/>
            <person name="Labutti K."/>
            <person name="Kuo R."/>
            <person name="Ohm R.A."/>
            <person name="Bhattacharya S.S."/>
            <person name="Shirouzu T."/>
            <person name="Yoshinaga Y."/>
            <person name="Martin F.M."/>
            <person name="Grigoriev I.V."/>
            <person name="Hibbett D.S."/>
        </authorList>
    </citation>
    <scope>NUCLEOTIDE SEQUENCE [LARGE SCALE GENOMIC DNA]</scope>
    <source>
        <strain evidence="2 3">TUFC12733</strain>
    </source>
</reference>
<sequence length="216" mass="22466">MPPPALDLTLPLVLTSPSLQSHLPPIPISVPAAPPPVPFASASAPSLRMVALRPNPPPVSPALAQVINELAQRDGIQLPGPLPITAPSTPTTGRSYASAAAAAESASEWNSLLIQARAERGPQWDILGQRYLVDEASDLYYDPTALNPPPPPPAEESPPEADRPMVNGLLHEGTSASPRPATIGLGGTFSPSVDGRDGSRFETPRRSLRSSAPNGA</sequence>
<organism evidence="2 3">
    <name type="scientific">Calocera viscosa (strain TUFC12733)</name>
    <dbReference type="NCBI Taxonomy" id="1330018"/>
    <lineage>
        <taxon>Eukaryota</taxon>
        <taxon>Fungi</taxon>
        <taxon>Dikarya</taxon>
        <taxon>Basidiomycota</taxon>
        <taxon>Agaricomycotina</taxon>
        <taxon>Dacrymycetes</taxon>
        <taxon>Dacrymycetales</taxon>
        <taxon>Dacrymycetaceae</taxon>
        <taxon>Calocera</taxon>
    </lineage>
</organism>
<evidence type="ECO:0000313" key="2">
    <source>
        <dbReference type="EMBL" id="KZP00470.1"/>
    </source>
</evidence>
<protein>
    <submittedName>
        <fullName evidence="2">Uncharacterized protein</fullName>
    </submittedName>
</protein>
<evidence type="ECO:0000313" key="3">
    <source>
        <dbReference type="Proteomes" id="UP000076738"/>
    </source>
</evidence>
<evidence type="ECO:0000256" key="1">
    <source>
        <dbReference type="SAM" id="MobiDB-lite"/>
    </source>
</evidence>
<dbReference type="Proteomes" id="UP000076738">
    <property type="component" value="Unassembled WGS sequence"/>
</dbReference>
<keyword evidence="3" id="KW-1185">Reference proteome</keyword>
<name>A0A167R1Y8_CALVF</name>
<dbReference type="AlphaFoldDB" id="A0A167R1Y8"/>
<feature type="compositionally biased region" description="Basic and acidic residues" evidence="1">
    <location>
        <begin position="194"/>
        <end position="205"/>
    </location>
</feature>
<dbReference type="STRING" id="1330018.A0A167R1Y8"/>
<dbReference type="EMBL" id="KV417269">
    <property type="protein sequence ID" value="KZP00470.1"/>
    <property type="molecule type" value="Genomic_DNA"/>
</dbReference>
<dbReference type="OrthoDB" id="5550090at2759"/>
<feature type="region of interest" description="Disordered" evidence="1">
    <location>
        <begin position="142"/>
        <end position="216"/>
    </location>
</feature>
<feature type="compositionally biased region" description="Pro residues" evidence="1">
    <location>
        <begin position="146"/>
        <end position="156"/>
    </location>
</feature>